<gene>
    <name evidence="4" type="ORF">KC717_05260</name>
</gene>
<keyword evidence="3" id="KW-1133">Transmembrane helix</keyword>
<feature type="coiled-coil region" evidence="1">
    <location>
        <begin position="68"/>
        <end position="102"/>
    </location>
</feature>
<keyword evidence="1" id="KW-0175">Coiled coil</keyword>
<keyword evidence="3" id="KW-0812">Transmembrane</keyword>
<evidence type="ECO:0000256" key="3">
    <source>
        <dbReference type="SAM" id="Phobius"/>
    </source>
</evidence>
<evidence type="ECO:0000256" key="1">
    <source>
        <dbReference type="SAM" id="Coils"/>
    </source>
</evidence>
<keyword evidence="3" id="KW-0472">Membrane</keyword>
<dbReference type="EMBL" id="JAGQLH010000070">
    <property type="protein sequence ID" value="MCA9386028.1"/>
    <property type="molecule type" value="Genomic_DNA"/>
</dbReference>
<accession>A0A955L9I9</accession>
<evidence type="ECO:0000256" key="2">
    <source>
        <dbReference type="SAM" id="MobiDB-lite"/>
    </source>
</evidence>
<evidence type="ECO:0000313" key="5">
    <source>
        <dbReference type="Proteomes" id="UP000754563"/>
    </source>
</evidence>
<comment type="caution">
    <text evidence="4">The sequence shown here is derived from an EMBL/GenBank/DDBJ whole genome shotgun (WGS) entry which is preliminary data.</text>
</comment>
<feature type="region of interest" description="Disordered" evidence="2">
    <location>
        <begin position="102"/>
        <end position="140"/>
    </location>
</feature>
<organism evidence="4 5">
    <name type="scientific">Candidatus Dojkabacteria bacterium</name>
    <dbReference type="NCBI Taxonomy" id="2099670"/>
    <lineage>
        <taxon>Bacteria</taxon>
        <taxon>Candidatus Dojkabacteria</taxon>
    </lineage>
</organism>
<protein>
    <submittedName>
        <fullName evidence="4">Uncharacterized protein</fullName>
    </submittedName>
</protein>
<sequence length="140" mass="16105">MEETVIKKRKGPMFWFVLTSIFWLIIMGVCAGITFAVLGSNRTIQELVIYELQTQLGLVEPGEEIEPIEEPTEKERELELLVEELQDELDEYKLREELEEEIRKEVGKESPTPEPTEDVEPTVTKEATLEPTKEPTTSPE</sequence>
<evidence type="ECO:0000313" key="4">
    <source>
        <dbReference type="EMBL" id="MCA9386028.1"/>
    </source>
</evidence>
<feature type="transmembrane region" description="Helical" evidence="3">
    <location>
        <begin position="12"/>
        <end position="38"/>
    </location>
</feature>
<dbReference type="Proteomes" id="UP000754563">
    <property type="component" value="Unassembled WGS sequence"/>
</dbReference>
<reference evidence="4" key="2">
    <citation type="journal article" date="2021" name="Microbiome">
        <title>Successional dynamics and alternative stable states in a saline activated sludge microbial community over 9 years.</title>
        <authorList>
            <person name="Wang Y."/>
            <person name="Ye J."/>
            <person name="Ju F."/>
            <person name="Liu L."/>
            <person name="Boyd J.A."/>
            <person name="Deng Y."/>
            <person name="Parks D.H."/>
            <person name="Jiang X."/>
            <person name="Yin X."/>
            <person name="Woodcroft B.J."/>
            <person name="Tyson G.W."/>
            <person name="Hugenholtz P."/>
            <person name="Polz M.F."/>
            <person name="Zhang T."/>
        </authorList>
    </citation>
    <scope>NUCLEOTIDE SEQUENCE</scope>
    <source>
        <strain evidence="4">HKST-UBA11</strain>
    </source>
</reference>
<name>A0A955L9I9_9BACT</name>
<dbReference type="AlphaFoldDB" id="A0A955L9I9"/>
<reference evidence="4" key="1">
    <citation type="submission" date="2020-04" db="EMBL/GenBank/DDBJ databases">
        <authorList>
            <person name="Zhang T."/>
        </authorList>
    </citation>
    <scope>NUCLEOTIDE SEQUENCE</scope>
    <source>
        <strain evidence="4">HKST-UBA11</strain>
    </source>
</reference>
<proteinExistence type="predicted"/>